<accession>A0ACA9RW57</accession>
<comment type="caution">
    <text evidence="1">The sequence shown here is derived from an EMBL/GenBank/DDBJ whole genome shotgun (WGS) entry which is preliminary data.</text>
</comment>
<evidence type="ECO:0000313" key="2">
    <source>
        <dbReference type="Proteomes" id="UP000789920"/>
    </source>
</evidence>
<dbReference type="EMBL" id="CAJVQC010073924">
    <property type="protein sequence ID" value="CAG8812654.1"/>
    <property type="molecule type" value="Genomic_DNA"/>
</dbReference>
<sequence>LPSQEAPNIADKPLSISNSLKLTETPNITPPTKVDKTLKCQYRQQAQQLPITQIPNLLFTQQLIERELTPEQIAQLVDQLKAN</sequence>
<proteinExistence type="predicted"/>
<gene>
    <name evidence="1" type="ORF">RPERSI_LOCUS23575</name>
</gene>
<dbReference type="Proteomes" id="UP000789920">
    <property type="component" value="Unassembled WGS sequence"/>
</dbReference>
<organism evidence="1 2">
    <name type="scientific">Racocetra persica</name>
    <dbReference type="NCBI Taxonomy" id="160502"/>
    <lineage>
        <taxon>Eukaryota</taxon>
        <taxon>Fungi</taxon>
        <taxon>Fungi incertae sedis</taxon>
        <taxon>Mucoromycota</taxon>
        <taxon>Glomeromycotina</taxon>
        <taxon>Glomeromycetes</taxon>
        <taxon>Diversisporales</taxon>
        <taxon>Gigasporaceae</taxon>
        <taxon>Racocetra</taxon>
    </lineage>
</organism>
<keyword evidence="2" id="KW-1185">Reference proteome</keyword>
<evidence type="ECO:0000313" key="1">
    <source>
        <dbReference type="EMBL" id="CAG8812654.1"/>
    </source>
</evidence>
<feature type="non-terminal residue" evidence="1">
    <location>
        <position position="1"/>
    </location>
</feature>
<reference evidence="1" key="1">
    <citation type="submission" date="2021-06" db="EMBL/GenBank/DDBJ databases">
        <authorList>
            <person name="Kallberg Y."/>
            <person name="Tangrot J."/>
            <person name="Rosling A."/>
        </authorList>
    </citation>
    <scope>NUCLEOTIDE SEQUENCE</scope>
    <source>
        <strain evidence="1">MA461A</strain>
    </source>
</reference>
<name>A0ACA9RW57_9GLOM</name>
<protein>
    <submittedName>
        <fullName evidence="1">15507_t:CDS:1</fullName>
    </submittedName>
</protein>